<dbReference type="SUPFAM" id="SSF158855">
    <property type="entry name" value="Lipase chaperone-like"/>
    <property type="match status" value="1"/>
</dbReference>
<evidence type="ECO:0000313" key="14">
    <source>
        <dbReference type="Proteomes" id="UP000305539"/>
    </source>
</evidence>
<keyword evidence="10" id="KW-0143">Chaperone</keyword>
<gene>
    <name evidence="13" type="ORF">FAZ69_17470</name>
</gene>
<keyword evidence="8" id="KW-0443">Lipid metabolism</keyword>
<evidence type="ECO:0000256" key="6">
    <source>
        <dbReference type="ARBA" id="ARBA00022963"/>
    </source>
</evidence>
<dbReference type="OrthoDB" id="8779274at2"/>
<dbReference type="AlphaFoldDB" id="A0A4U1I443"/>
<evidence type="ECO:0000256" key="10">
    <source>
        <dbReference type="ARBA" id="ARBA00023186"/>
    </source>
</evidence>
<evidence type="ECO:0000256" key="1">
    <source>
        <dbReference type="ARBA" id="ARBA00004383"/>
    </source>
</evidence>
<keyword evidence="14" id="KW-1185">Reference proteome</keyword>
<organism evidence="13 14">
    <name type="scientific">Trinickia terrae</name>
    <dbReference type="NCBI Taxonomy" id="2571161"/>
    <lineage>
        <taxon>Bacteria</taxon>
        <taxon>Pseudomonadati</taxon>
        <taxon>Pseudomonadota</taxon>
        <taxon>Betaproteobacteria</taxon>
        <taxon>Burkholderiales</taxon>
        <taxon>Burkholderiaceae</taxon>
        <taxon>Trinickia</taxon>
    </lineage>
</organism>
<evidence type="ECO:0000313" key="13">
    <source>
        <dbReference type="EMBL" id="TKC88039.1"/>
    </source>
</evidence>
<evidence type="ECO:0000256" key="4">
    <source>
        <dbReference type="ARBA" id="ARBA00022519"/>
    </source>
</evidence>
<evidence type="ECO:0000256" key="11">
    <source>
        <dbReference type="ARBA" id="ARBA00030948"/>
    </source>
</evidence>
<proteinExistence type="inferred from homology"/>
<name>A0A4U1I443_9BURK</name>
<evidence type="ECO:0000256" key="3">
    <source>
        <dbReference type="ARBA" id="ARBA00022475"/>
    </source>
</evidence>
<keyword evidence="7" id="KW-1133">Transmembrane helix</keyword>
<evidence type="ECO:0000256" key="2">
    <source>
        <dbReference type="ARBA" id="ARBA00010358"/>
    </source>
</evidence>
<sequence length="335" mass="36048">MVNLRSLTSGIATAAVGAAAAFGIYQRFSNPPAQTPPAASTGVAATAGVTPPAVANAAVATGAAALEGATAPRLPLDAEGHLAHVRGVRDFFDYFLTARSQLSDTALDARVKAAIHTQLARKPAEAEATQLWARYDAYLSALDKLKTNDKTEPPAAATLDFDAIARSIDQRAQLASEKLGEWADVFFKDDLAEQRYALARARIMADTSLSAAEKVSRLEALEQSLPAARREALARERRDDAVRQGIQQALQQGDSPEAARAAAAQFGPQAAERAAHFAQEERDFRDRYAQYAGQRKQIDAQSLAPEDRERQLTQLRQQYFSDPANARRAAAFDGS</sequence>
<keyword evidence="4" id="KW-0997">Cell inner membrane</keyword>
<comment type="caution">
    <text evidence="13">The sequence shown here is derived from an EMBL/GenBank/DDBJ whole genome shotgun (WGS) entry which is preliminary data.</text>
</comment>
<dbReference type="InterPro" id="IPR004961">
    <property type="entry name" value="Lipase_chaperone"/>
</dbReference>
<dbReference type="EMBL" id="SWJE01000008">
    <property type="protein sequence ID" value="TKC88039.1"/>
    <property type="molecule type" value="Genomic_DNA"/>
</dbReference>
<protein>
    <recommendedName>
        <fullName evidence="11">Lipase helper protein</fullName>
    </recommendedName>
    <alternativeName>
        <fullName evidence="12">Lipase modulator</fullName>
    </alternativeName>
</protein>
<accession>A0A4U1I443</accession>
<keyword evidence="9" id="KW-0472">Membrane</keyword>
<evidence type="ECO:0000256" key="9">
    <source>
        <dbReference type="ARBA" id="ARBA00023136"/>
    </source>
</evidence>
<dbReference type="GO" id="GO:0005886">
    <property type="term" value="C:plasma membrane"/>
    <property type="evidence" value="ECO:0007669"/>
    <property type="project" value="UniProtKB-SubCell"/>
</dbReference>
<keyword evidence="3" id="KW-1003">Cell membrane</keyword>
<comment type="subcellular location">
    <subcellularLocation>
        <location evidence="1">Cell inner membrane</location>
        <topology evidence="1">Single-pass membrane protein</topology>
        <orientation evidence="1">Periplasmic side</orientation>
    </subcellularLocation>
</comment>
<evidence type="ECO:0000256" key="5">
    <source>
        <dbReference type="ARBA" id="ARBA00022692"/>
    </source>
</evidence>
<dbReference type="Pfam" id="PF03280">
    <property type="entry name" value="Lipase_chap"/>
    <property type="match status" value="1"/>
</dbReference>
<comment type="similarity">
    <text evidence="2">Belongs to the lipase chaperone family.</text>
</comment>
<dbReference type="Proteomes" id="UP000305539">
    <property type="component" value="Unassembled WGS sequence"/>
</dbReference>
<dbReference type="GO" id="GO:0051082">
    <property type="term" value="F:unfolded protein binding"/>
    <property type="evidence" value="ECO:0007669"/>
    <property type="project" value="InterPro"/>
</dbReference>
<keyword evidence="5" id="KW-0812">Transmembrane</keyword>
<evidence type="ECO:0000256" key="12">
    <source>
        <dbReference type="ARBA" id="ARBA00031542"/>
    </source>
</evidence>
<reference evidence="13 14" key="1">
    <citation type="submission" date="2019-04" db="EMBL/GenBank/DDBJ databases">
        <title>Trinickia sp. 7GSK02, isolated from subtropical forest soil.</title>
        <authorList>
            <person name="Gao Z.-H."/>
            <person name="Qiu L.-H."/>
        </authorList>
    </citation>
    <scope>NUCLEOTIDE SEQUENCE [LARGE SCALE GENOMIC DNA]</scope>
    <source>
        <strain evidence="13 14">7GSK02</strain>
    </source>
</reference>
<dbReference type="GO" id="GO:0016042">
    <property type="term" value="P:lipid catabolic process"/>
    <property type="evidence" value="ECO:0007669"/>
    <property type="project" value="UniProtKB-KW"/>
</dbReference>
<evidence type="ECO:0000256" key="8">
    <source>
        <dbReference type="ARBA" id="ARBA00023098"/>
    </source>
</evidence>
<keyword evidence="6" id="KW-0442">Lipid degradation</keyword>
<dbReference type="GO" id="GO:0006457">
    <property type="term" value="P:protein folding"/>
    <property type="evidence" value="ECO:0007669"/>
    <property type="project" value="InterPro"/>
</dbReference>
<evidence type="ECO:0000256" key="7">
    <source>
        <dbReference type="ARBA" id="ARBA00022989"/>
    </source>
</evidence>